<dbReference type="AlphaFoldDB" id="A0A4S2H7Q6"/>
<dbReference type="Pfam" id="PF03547">
    <property type="entry name" value="Mem_trans"/>
    <property type="match status" value="2"/>
</dbReference>
<name>A0A4S2H7Q6_9PROT</name>
<evidence type="ECO:0000313" key="9">
    <source>
        <dbReference type="EMBL" id="TGY91847.1"/>
    </source>
</evidence>
<comment type="subcellular location">
    <subcellularLocation>
        <location evidence="1">Cell membrane</location>
        <topology evidence="1">Multi-pass membrane protein</topology>
    </subcellularLocation>
</comment>
<proteinExistence type="inferred from homology"/>
<keyword evidence="6 8" id="KW-1133">Transmembrane helix</keyword>
<dbReference type="EMBL" id="SRXV01000004">
    <property type="protein sequence ID" value="TGY91847.1"/>
    <property type="molecule type" value="Genomic_DNA"/>
</dbReference>
<dbReference type="GO" id="GO:0055085">
    <property type="term" value="P:transmembrane transport"/>
    <property type="evidence" value="ECO:0007669"/>
    <property type="project" value="InterPro"/>
</dbReference>
<feature type="transmembrane region" description="Helical" evidence="8">
    <location>
        <begin position="189"/>
        <end position="210"/>
    </location>
</feature>
<feature type="transmembrane region" description="Helical" evidence="8">
    <location>
        <begin position="96"/>
        <end position="113"/>
    </location>
</feature>
<evidence type="ECO:0000256" key="2">
    <source>
        <dbReference type="ARBA" id="ARBA00010145"/>
    </source>
</evidence>
<dbReference type="GO" id="GO:0005886">
    <property type="term" value="C:plasma membrane"/>
    <property type="evidence" value="ECO:0007669"/>
    <property type="project" value="UniProtKB-SubCell"/>
</dbReference>
<dbReference type="PANTHER" id="PTHR36838:SF4">
    <property type="entry name" value="AUXIN EFFLUX CARRIER FAMILY PROTEIN"/>
    <property type="match status" value="1"/>
</dbReference>
<evidence type="ECO:0000256" key="1">
    <source>
        <dbReference type="ARBA" id="ARBA00004651"/>
    </source>
</evidence>
<feature type="transmembrane region" description="Helical" evidence="8">
    <location>
        <begin position="278"/>
        <end position="298"/>
    </location>
</feature>
<dbReference type="Gene3D" id="1.20.1530.20">
    <property type="match status" value="1"/>
</dbReference>
<keyword evidence="3" id="KW-0813">Transport</keyword>
<evidence type="ECO:0000313" key="10">
    <source>
        <dbReference type="Proteomes" id="UP000305451"/>
    </source>
</evidence>
<gene>
    <name evidence="9" type="ORF">E5162_13310</name>
</gene>
<keyword evidence="7 8" id="KW-0472">Membrane</keyword>
<dbReference type="PANTHER" id="PTHR36838">
    <property type="entry name" value="AUXIN EFFLUX CARRIER FAMILY PROTEIN"/>
    <property type="match status" value="1"/>
</dbReference>
<accession>A0A4S2H7Q6</accession>
<evidence type="ECO:0000256" key="4">
    <source>
        <dbReference type="ARBA" id="ARBA00022475"/>
    </source>
</evidence>
<evidence type="ECO:0008006" key="11">
    <source>
        <dbReference type="Google" id="ProtNLM"/>
    </source>
</evidence>
<sequence length="302" mass="30968">MIASVIHGFLPVFVVIACGYALRTSGIAPDFVWAGVNRLNYRVLLPALLFSTLAGVDLLSPSAGRLVLLALAGIALVAFTAFAWSAVLGLSRRNRAAMLATTTVWNFVLVLSLSQNLFGAEAVEIAIIILVPGAILGTLISRVAVAPNANLKALSGAARDPIVVACLLGLAASLTPLSDFTLVMRPLEIIASASIGLVLLTIGAGLDFAALRGRYVPLVSAALIRAVVSPIIFLGLGLVARLGTLELEVLVLAAAAPTAAFIYALVAESEGEHGLTAGMITASVLVSALSAPAFILIARSLA</sequence>
<dbReference type="OrthoDB" id="9805563at2"/>
<dbReference type="InterPro" id="IPR004776">
    <property type="entry name" value="Mem_transp_PIN-like"/>
</dbReference>
<feature type="transmembrane region" description="Helical" evidence="8">
    <location>
        <begin position="125"/>
        <end position="145"/>
    </location>
</feature>
<keyword evidence="4" id="KW-1003">Cell membrane</keyword>
<comment type="caution">
    <text evidence="9">The sequence shown here is derived from an EMBL/GenBank/DDBJ whole genome shotgun (WGS) entry which is preliminary data.</text>
</comment>
<dbReference type="InterPro" id="IPR038770">
    <property type="entry name" value="Na+/solute_symporter_sf"/>
</dbReference>
<dbReference type="RefSeq" id="WP_135945769.1">
    <property type="nucleotide sequence ID" value="NZ_BMEI01000004.1"/>
</dbReference>
<feature type="transmembrane region" description="Helical" evidence="8">
    <location>
        <begin position="6"/>
        <end position="22"/>
    </location>
</feature>
<evidence type="ECO:0000256" key="6">
    <source>
        <dbReference type="ARBA" id="ARBA00022989"/>
    </source>
</evidence>
<protein>
    <recommendedName>
        <fullName evidence="11">AEC family transporter</fullName>
    </recommendedName>
</protein>
<feature type="transmembrane region" description="Helical" evidence="8">
    <location>
        <begin position="157"/>
        <end position="177"/>
    </location>
</feature>
<evidence type="ECO:0000256" key="5">
    <source>
        <dbReference type="ARBA" id="ARBA00022692"/>
    </source>
</evidence>
<organism evidence="9 10">
    <name type="scientific">Marinicauda pacifica</name>
    <dbReference type="NCBI Taxonomy" id="1133559"/>
    <lineage>
        <taxon>Bacteria</taxon>
        <taxon>Pseudomonadati</taxon>
        <taxon>Pseudomonadota</taxon>
        <taxon>Alphaproteobacteria</taxon>
        <taxon>Maricaulales</taxon>
        <taxon>Maricaulaceae</taxon>
        <taxon>Marinicauda</taxon>
    </lineage>
</organism>
<feature type="transmembrane region" description="Helical" evidence="8">
    <location>
        <begin position="222"/>
        <end position="243"/>
    </location>
</feature>
<feature type="transmembrane region" description="Helical" evidence="8">
    <location>
        <begin position="43"/>
        <end position="60"/>
    </location>
</feature>
<keyword evidence="10" id="KW-1185">Reference proteome</keyword>
<evidence type="ECO:0000256" key="7">
    <source>
        <dbReference type="ARBA" id="ARBA00023136"/>
    </source>
</evidence>
<reference evidence="9 10" key="1">
    <citation type="journal article" date="2013" name="Int. J. Syst. Evol. Microbiol.">
        <title>Marinicauda pacifica gen. nov., sp. nov., a prosthecate alphaproteobacterium of the family Hyphomonadaceae isolated from deep seawater.</title>
        <authorList>
            <person name="Zhang X.Y."/>
            <person name="Li G.W."/>
            <person name="Wang C.S."/>
            <person name="Zhang Y.J."/>
            <person name="Xu X.W."/>
            <person name="Li H."/>
            <person name="Liu A."/>
            <person name="Liu C."/>
            <person name="Xie B.B."/>
            <person name="Qin Q.L."/>
            <person name="Xu Z."/>
            <person name="Chen X.L."/>
            <person name="Zhou B.C."/>
            <person name="Zhang Y.Z."/>
        </authorList>
    </citation>
    <scope>NUCLEOTIDE SEQUENCE [LARGE SCALE GENOMIC DNA]</scope>
    <source>
        <strain evidence="9 10">P-1 km-3</strain>
    </source>
</reference>
<evidence type="ECO:0000256" key="3">
    <source>
        <dbReference type="ARBA" id="ARBA00022448"/>
    </source>
</evidence>
<comment type="similarity">
    <text evidence="2">Belongs to the auxin efflux carrier (TC 2.A.69) family.</text>
</comment>
<evidence type="ECO:0000256" key="8">
    <source>
        <dbReference type="SAM" id="Phobius"/>
    </source>
</evidence>
<feature type="transmembrane region" description="Helical" evidence="8">
    <location>
        <begin position="249"/>
        <end position="266"/>
    </location>
</feature>
<keyword evidence="5 8" id="KW-0812">Transmembrane</keyword>
<feature type="transmembrane region" description="Helical" evidence="8">
    <location>
        <begin position="66"/>
        <end position="89"/>
    </location>
</feature>
<dbReference type="Proteomes" id="UP000305451">
    <property type="component" value="Unassembled WGS sequence"/>
</dbReference>